<dbReference type="InterPro" id="IPR000182">
    <property type="entry name" value="GNAT_dom"/>
</dbReference>
<dbReference type="STRING" id="680026.AB733_21555"/>
<dbReference type="Gene3D" id="3.40.630.30">
    <property type="match status" value="1"/>
</dbReference>
<dbReference type="AlphaFoldDB" id="A0A0J8XTZ1"/>
<protein>
    <submittedName>
        <fullName evidence="2">N-acetyltransferase</fullName>
    </submittedName>
</protein>
<dbReference type="Proteomes" id="UP000240481">
    <property type="component" value="Unassembled WGS sequence"/>
</dbReference>
<dbReference type="Pfam" id="PF13527">
    <property type="entry name" value="Acetyltransf_9"/>
    <property type="match status" value="1"/>
</dbReference>
<dbReference type="OrthoDB" id="9797178at2"/>
<evidence type="ECO:0000313" key="3">
    <source>
        <dbReference type="Proteomes" id="UP000240481"/>
    </source>
</evidence>
<gene>
    <name evidence="2" type="ORF">C9I94_10995</name>
</gene>
<accession>A0A0J8XTZ1</accession>
<comment type="caution">
    <text evidence="2">The sequence shown here is derived from an EMBL/GenBank/DDBJ whole genome shotgun (WGS) entry which is preliminary data.</text>
</comment>
<keyword evidence="2" id="KW-0808">Transferase</keyword>
<dbReference type="RefSeq" id="WP_048900637.1">
    <property type="nucleotide sequence ID" value="NZ_AP024853.1"/>
</dbReference>
<dbReference type="InterPro" id="IPR016181">
    <property type="entry name" value="Acyl_CoA_acyltransferase"/>
</dbReference>
<organism evidence="2 3">
    <name type="scientific">Photobacterium swingsii</name>
    <dbReference type="NCBI Taxonomy" id="680026"/>
    <lineage>
        <taxon>Bacteria</taxon>
        <taxon>Pseudomonadati</taxon>
        <taxon>Pseudomonadota</taxon>
        <taxon>Gammaproteobacteria</taxon>
        <taxon>Vibrionales</taxon>
        <taxon>Vibrionaceae</taxon>
        <taxon>Photobacterium</taxon>
    </lineage>
</organism>
<dbReference type="PROSITE" id="PS51186">
    <property type="entry name" value="GNAT"/>
    <property type="match status" value="1"/>
</dbReference>
<dbReference type="SUPFAM" id="SSF55729">
    <property type="entry name" value="Acyl-CoA N-acyltransferases (Nat)"/>
    <property type="match status" value="1"/>
</dbReference>
<dbReference type="GO" id="GO:0016747">
    <property type="term" value="F:acyltransferase activity, transferring groups other than amino-acyl groups"/>
    <property type="evidence" value="ECO:0007669"/>
    <property type="project" value="InterPro"/>
</dbReference>
<name>A0A0J8XTZ1_9GAMM</name>
<dbReference type="CDD" id="cd04301">
    <property type="entry name" value="NAT_SF"/>
    <property type="match status" value="1"/>
</dbReference>
<sequence>MKIRAQETSDNNAIETLTYRAFEGHPHHAPGAKPTEHLIINGLRNEGALTLSLVAEDASGIIGHIAFSPVTVAGITSAWFGLGPVSVCPNRQGEGIGSQLINIGVEMMKTRGAEGIVLLGEPEYYGRFGFKAHSNLTLAGVPAEYFLMKQLSTTDVELPTGNVAFHSAFDG</sequence>
<keyword evidence="3" id="KW-1185">Reference proteome</keyword>
<reference evidence="2 3" key="1">
    <citation type="submission" date="2018-01" db="EMBL/GenBank/DDBJ databases">
        <title>Whole genome sequencing of Histamine producing bacteria.</title>
        <authorList>
            <person name="Butler K."/>
        </authorList>
    </citation>
    <scope>NUCLEOTIDE SEQUENCE [LARGE SCALE GENOMIC DNA]</scope>
    <source>
        <strain evidence="2 3">DSM 24669</strain>
    </source>
</reference>
<evidence type="ECO:0000259" key="1">
    <source>
        <dbReference type="PROSITE" id="PS51186"/>
    </source>
</evidence>
<dbReference type="EMBL" id="PYLZ01000005">
    <property type="protein sequence ID" value="PSW24554.1"/>
    <property type="molecule type" value="Genomic_DNA"/>
</dbReference>
<proteinExistence type="predicted"/>
<evidence type="ECO:0000313" key="2">
    <source>
        <dbReference type="EMBL" id="PSW24554.1"/>
    </source>
</evidence>
<feature type="domain" description="N-acetyltransferase" evidence="1">
    <location>
        <begin position="1"/>
        <end position="152"/>
    </location>
</feature>